<keyword evidence="5" id="KW-0472">Membrane</keyword>
<dbReference type="EMBL" id="CACTIH010006288">
    <property type="protein sequence ID" value="CAA3004564.1"/>
    <property type="molecule type" value="Genomic_DNA"/>
</dbReference>
<dbReference type="Gene3D" id="2.60.40.10">
    <property type="entry name" value="Immunoglobulins"/>
    <property type="match status" value="1"/>
</dbReference>
<dbReference type="GO" id="GO:0090158">
    <property type="term" value="P:endoplasmic reticulum membrane organization"/>
    <property type="evidence" value="ECO:0007669"/>
    <property type="project" value="TreeGrafter"/>
</dbReference>
<feature type="non-terminal residue" evidence="7">
    <location>
        <position position="1"/>
    </location>
</feature>
<sequence length="122" mass="14142">ELKKQISCSLQVSNKTENHVAFKVKTMDPKKYCVRPNTGIVLPRSKCDITGSLLIIYFLRELGKFFLLDFVRMLFHIYVWENICCLTLLDSIPSKIFKIVGEFWIFKNKAGCPIVIFGEFSK</sequence>
<evidence type="ECO:0000256" key="3">
    <source>
        <dbReference type="ARBA" id="ARBA00022692"/>
    </source>
</evidence>
<dbReference type="GO" id="GO:0005886">
    <property type="term" value="C:plasma membrane"/>
    <property type="evidence" value="ECO:0007669"/>
    <property type="project" value="TreeGrafter"/>
</dbReference>
<dbReference type="GO" id="GO:0005789">
    <property type="term" value="C:endoplasmic reticulum membrane"/>
    <property type="evidence" value="ECO:0007669"/>
    <property type="project" value="InterPro"/>
</dbReference>
<dbReference type="InterPro" id="IPR013783">
    <property type="entry name" value="Ig-like_fold"/>
</dbReference>
<dbReference type="InterPro" id="IPR016763">
    <property type="entry name" value="VAP"/>
</dbReference>
<dbReference type="PANTHER" id="PTHR10809:SF6">
    <property type="entry name" value="AT11025P-RELATED"/>
    <property type="match status" value="1"/>
</dbReference>
<reference evidence="7 8" key="1">
    <citation type="submission" date="2019-12" db="EMBL/GenBank/DDBJ databases">
        <authorList>
            <person name="Alioto T."/>
            <person name="Alioto T."/>
            <person name="Gomez Garrido J."/>
        </authorList>
    </citation>
    <scope>NUCLEOTIDE SEQUENCE [LARGE SCALE GENOMIC DNA]</scope>
</reference>
<evidence type="ECO:0000259" key="6">
    <source>
        <dbReference type="PROSITE" id="PS50202"/>
    </source>
</evidence>
<dbReference type="SUPFAM" id="SSF49354">
    <property type="entry name" value="PapD-like"/>
    <property type="match status" value="1"/>
</dbReference>
<dbReference type="PROSITE" id="PS50202">
    <property type="entry name" value="MSP"/>
    <property type="match status" value="1"/>
</dbReference>
<dbReference type="OrthoDB" id="264603at2759"/>
<dbReference type="Proteomes" id="UP000594638">
    <property type="component" value="Unassembled WGS sequence"/>
</dbReference>
<comment type="caution">
    <text evidence="7">The sequence shown here is derived from an EMBL/GenBank/DDBJ whole genome shotgun (WGS) entry which is preliminary data.</text>
</comment>
<gene>
    <name evidence="7" type="ORF">OLEA9_A016362</name>
</gene>
<keyword evidence="4" id="KW-1133">Transmembrane helix</keyword>
<name>A0A8S0TLI7_OLEEU</name>
<evidence type="ECO:0000256" key="5">
    <source>
        <dbReference type="ARBA" id="ARBA00023136"/>
    </source>
</evidence>
<evidence type="ECO:0000313" key="8">
    <source>
        <dbReference type="Proteomes" id="UP000594638"/>
    </source>
</evidence>
<evidence type="ECO:0000256" key="4">
    <source>
        <dbReference type="ARBA" id="ARBA00022989"/>
    </source>
</evidence>
<evidence type="ECO:0000256" key="2">
    <source>
        <dbReference type="ARBA" id="ARBA00008932"/>
    </source>
</evidence>
<dbReference type="PANTHER" id="PTHR10809">
    <property type="entry name" value="VESICLE-ASSOCIATED MEMBRANE PROTEIN-ASSOCIATED PROTEIN"/>
    <property type="match status" value="1"/>
</dbReference>
<evidence type="ECO:0000256" key="1">
    <source>
        <dbReference type="ARBA" id="ARBA00004211"/>
    </source>
</evidence>
<dbReference type="InterPro" id="IPR000535">
    <property type="entry name" value="MSP_dom"/>
</dbReference>
<comment type="subcellular location">
    <subcellularLocation>
        <location evidence="1">Membrane</location>
        <topology evidence="1">Single-pass type IV membrane protein</topology>
    </subcellularLocation>
</comment>
<dbReference type="Pfam" id="PF00635">
    <property type="entry name" value="Motile_Sperm"/>
    <property type="match status" value="1"/>
</dbReference>
<dbReference type="InterPro" id="IPR008962">
    <property type="entry name" value="PapD-like_sf"/>
</dbReference>
<organism evidence="7 8">
    <name type="scientific">Olea europaea subsp. europaea</name>
    <dbReference type="NCBI Taxonomy" id="158383"/>
    <lineage>
        <taxon>Eukaryota</taxon>
        <taxon>Viridiplantae</taxon>
        <taxon>Streptophyta</taxon>
        <taxon>Embryophyta</taxon>
        <taxon>Tracheophyta</taxon>
        <taxon>Spermatophyta</taxon>
        <taxon>Magnoliopsida</taxon>
        <taxon>eudicotyledons</taxon>
        <taxon>Gunneridae</taxon>
        <taxon>Pentapetalae</taxon>
        <taxon>asterids</taxon>
        <taxon>lamiids</taxon>
        <taxon>Lamiales</taxon>
        <taxon>Oleaceae</taxon>
        <taxon>Oleeae</taxon>
        <taxon>Olea</taxon>
    </lineage>
</organism>
<feature type="non-terminal residue" evidence="7">
    <location>
        <position position="122"/>
    </location>
</feature>
<keyword evidence="3" id="KW-0812">Transmembrane</keyword>
<accession>A0A8S0TLI7</accession>
<evidence type="ECO:0000313" key="7">
    <source>
        <dbReference type="EMBL" id="CAA3004564.1"/>
    </source>
</evidence>
<dbReference type="GO" id="GO:0061817">
    <property type="term" value="P:endoplasmic reticulum-plasma membrane tethering"/>
    <property type="evidence" value="ECO:0007669"/>
    <property type="project" value="TreeGrafter"/>
</dbReference>
<feature type="domain" description="MSP" evidence="6">
    <location>
        <begin position="1"/>
        <end position="122"/>
    </location>
</feature>
<keyword evidence="8" id="KW-1185">Reference proteome</keyword>
<dbReference type="Gramene" id="OE9A016362T1">
    <property type="protein sequence ID" value="OE9A016362C1"/>
    <property type="gene ID" value="OE9A016362"/>
</dbReference>
<dbReference type="AlphaFoldDB" id="A0A8S0TLI7"/>
<proteinExistence type="inferred from homology"/>
<comment type="similarity">
    <text evidence="2">Belongs to the VAMP-associated protein (VAP) (TC 9.B.17) family.</text>
</comment>
<protein>
    <submittedName>
        <fullName evidence="7">Vesicle-associated 1-2-like</fullName>
    </submittedName>
</protein>